<evidence type="ECO:0000313" key="7">
    <source>
        <dbReference type="Proteomes" id="UP001337723"/>
    </source>
</evidence>
<dbReference type="PANTHER" id="PTHR30537">
    <property type="entry name" value="HTH-TYPE TRANSCRIPTIONAL REGULATOR"/>
    <property type="match status" value="1"/>
</dbReference>
<dbReference type="SUPFAM" id="SSF46785">
    <property type="entry name" value="Winged helix' DNA-binding domain"/>
    <property type="match status" value="1"/>
</dbReference>
<reference evidence="6 7" key="1">
    <citation type="submission" date="2023-01" db="EMBL/GenBank/DDBJ databases">
        <title>Complete genome sequence of Roseicyclus marinus strain Dej080120_10.</title>
        <authorList>
            <person name="Ueki S."/>
            <person name="Maruyama F."/>
        </authorList>
    </citation>
    <scope>NUCLEOTIDE SEQUENCE [LARGE SCALE GENOMIC DNA]</scope>
    <source>
        <strain evidence="6 7">Dej080120_10</strain>
    </source>
</reference>
<name>A0AA48KJ23_9RHOB</name>
<evidence type="ECO:0000256" key="1">
    <source>
        <dbReference type="ARBA" id="ARBA00009437"/>
    </source>
</evidence>
<dbReference type="InterPro" id="IPR036388">
    <property type="entry name" value="WH-like_DNA-bd_sf"/>
</dbReference>
<accession>A0AA48KJ23</accession>
<dbReference type="InterPro" id="IPR058163">
    <property type="entry name" value="LysR-type_TF_proteobact-type"/>
</dbReference>
<evidence type="ECO:0000256" key="4">
    <source>
        <dbReference type="ARBA" id="ARBA00023163"/>
    </source>
</evidence>
<feature type="domain" description="HTH lysR-type" evidence="5">
    <location>
        <begin position="5"/>
        <end position="62"/>
    </location>
</feature>
<sequence length="312" mass="34315">MIINLPFSALRAFEAVVRLSGFSAAAMELGVSQSAISQHVKALEEWLGQDLLIRGARRSQPTREGEQLARAVSDGLGRISDVCAQLRDRTRSENTIVISCLPGFAFTWLFPRLLNFDTNHPHLAVSIVTDTGQHPFSAADADIGIRYGLGDYPGFHVEHLMHETLTPVCAPSLLEGPPGLNVLDDLALHTLLHDENESFGTAAPTWEFWARNCGLSLPKPLKSRRFGQSNLVVQAAIQGLGVALGRKPLVIDALRDVRLVRPFAEITQSPLSYWLVVRHDRTESAKVQDFSAWIRAEVLAEPPLPEPALLKN</sequence>
<dbReference type="SUPFAM" id="SSF53850">
    <property type="entry name" value="Periplasmic binding protein-like II"/>
    <property type="match status" value="1"/>
</dbReference>
<dbReference type="PRINTS" id="PR00039">
    <property type="entry name" value="HTHLYSR"/>
</dbReference>
<dbReference type="Proteomes" id="UP001337723">
    <property type="component" value="Chromosome"/>
</dbReference>
<dbReference type="KEGG" id="rmai:MACH21_26190"/>
<evidence type="ECO:0000259" key="5">
    <source>
        <dbReference type="PROSITE" id="PS50931"/>
    </source>
</evidence>
<dbReference type="PROSITE" id="PS50931">
    <property type="entry name" value="HTH_LYSR"/>
    <property type="match status" value="1"/>
</dbReference>
<dbReference type="GO" id="GO:0043565">
    <property type="term" value="F:sequence-specific DNA binding"/>
    <property type="evidence" value="ECO:0007669"/>
    <property type="project" value="TreeGrafter"/>
</dbReference>
<gene>
    <name evidence="6" type="primary">gcvA</name>
    <name evidence="6" type="ORF">MACH21_26190</name>
</gene>
<evidence type="ECO:0000313" key="6">
    <source>
        <dbReference type="EMBL" id="BDW86442.1"/>
    </source>
</evidence>
<protein>
    <submittedName>
        <fullName evidence="6">Transcriptional regulator GcvA</fullName>
    </submittedName>
</protein>
<dbReference type="EMBL" id="AP027266">
    <property type="protein sequence ID" value="BDW86442.1"/>
    <property type="molecule type" value="Genomic_DNA"/>
</dbReference>
<dbReference type="Gene3D" id="3.40.190.10">
    <property type="entry name" value="Periplasmic binding protein-like II"/>
    <property type="match status" value="2"/>
</dbReference>
<keyword evidence="3" id="KW-0238">DNA-binding</keyword>
<evidence type="ECO:0000256" key="2">
    <source>
        <dbReference type="ARBA" id="ARBA00023015"/>
    </source>
</evidence>
<keyword evidence="4" id="KW-0804">Transcription</keyword>
<dbReference type="InterPro" id="IPR036390">
    <property type="entry name" value="WH_DNA-bd_sf"/>
</dbReference>
<comment type="similarity">
    <text evidence="1">Belongs to the LysR transcriptional regulatory family.</text>
</comment>
<keyword evidence="2" id="KW-0805">Transcription regulation</keyword>
<dbReference type="GO" id="GO:0006351">
    <property type="term" value="P:DNA-templated transcription"/>
    <property type="evidence" value="ECO:0007669"/>
    <property type="project" value="TreeGrafter"/>
</dbReference>
<organism evidence="6 7">
    <name type="scientific">Roseicyclus marinus</name>
    <dbReference type="NCBI Taxonomy" id="2161673"/>
    <lineage>
        <taxon>Bacteria</taxon>
        <taxon>Pseudomonadati</taxon>
        <taxon>Pseudomonadota</taxon>
        <taxon>Alphaproteobacteria</taxon>
        <taxon>Rhodobacterales</taxon>
        <taxon>Roseobacteraceae</taxon>
        <taxon>Roseicyclus</taxon>
    </lineage>
</organism>
<dbReference type="FunFam" id="1.10.10.10:FF:000001">
    <property type="entry name" value="LysR family transcriptional regulator"/>
    <property type="match status" value="1"/>
</dbReference>
<dbReference type="PANTHER" id="PTHR30537:SF79">
    <property type="entry name" value="TRANSCRIPTIONAL REGULATOR-RELATED"/>
    <property type="match status" value="1"/>
</dbReference>
<evidence type="ECO:0000256" key="3">
    <source>
        <dbReference type="ARBA" id="ARBA00023125"/>
    </source>
</evidence>
<dbReference type="Pfam" id="PF00126">
    <property type="entry name" value="HTH_1"/>
    <property type="match status" value="1"/>
</dbReference>
<dbReference type="RefSeq" id="WP_338276598.1">
    <property type="nucleotide sequence ID" value="NZ_AP027266.1"/>
</dbReference>
<dbReference type="Gene3D" id="1.10.10.10">
    <property type="entry name" value="Winged helix-like DNA-binding domain superfamily/Winged helix DNA-binding domain"/>
    <property type="match status" value="1"/>
</dbReference>
<dbReference type="CDD" id="cd08432">
    <property type="entry name" value="PBP2_GcdR_TrpI_HvrB_AmpR_like"/>
    <property type="match status" value="1"/>
</dbReference>
<dbReference type="InterPro" id="IPR005119">
    <property type="entry name" value="LysR_subst-bd"/>
</dbReference>
<dbReference type="GO" id="GO:0003700">
    <property type="term" value="F:DNA-binding transcription factor activity"/>
    <property type="evidence" value="ECO:0007669"/>
    <property type="project" value="InterPro"/>
</dbReference>
<proteinExistence type="inferred from homology"/>
<dbReference type="AlphaFoldDB" id="A0AA48KJ23"/>
<keyword evidence="7" id="KW-1185">Reference proteome</keyword>
<dbReference type="Pfam" id="PF03466">
    <property type="entry name" value="LysR_substrate"/>
    <property type="match status" value="1"/>
</dbReference>
<dbReference type="InterPro" id="IPR000847">
    <property type="entry name" value="LysR_HTH_N"/>
</dbReference>